<protein>
    <recommendedName>
        <fullName evidence="4">Pre-mRNA-splicing factor</fullName>
    </recommendedName>
</protein>
<evidence type="ECO:0000256" key="4">
    <source>
        <dbReference type="RuleBase" id="RU369096"/>
    </source>
</evidence>
<evidence type="ECO:0000313" key="8">
    <source>
        <dbReference type="Proteomes" id="UP000799771"/>
    </source>
</evidence>
<keyword evidence="4" id="KW-0747">Spliceosome</keyword>
<dbReference type="InterPro" id="IPR000467">
    <property type="entry name" value="G_patch_dom"/>
</dbReference>
<dbReference type="Pfam" id="PF12656">
    <property type="entry name" value="G-patch_2"/>
    <property type="match status" value="1"/>
</dbReference>
<evidence type="ECO:0000256" key="2">
    <source>
        <dbReference type="ARBA" id="ARBA00008576"/>
    </source>
</evidence>
<dbReference type="EMBL" id="ML977498">
    <property type="protein sequence ID" value="KAF2134223.1"/>
    <property type="molecule type" value="Genomic_DNA"/>
</dbReference>
<feature type="region of interest" description="Disordered" evidence="5">
    <location>
        <begin position="269"/>
        <end position="488"/>
    </location>
</feature>
<sequence length="488" mass="56791">MAAPKQGGFKMSLGGLKAKPGLKASLLQKEAKRPRLALGDDEPDDSIKQQEISGWDAAEGGALDASGKTEKKGPRIIPAQSNRNWREEARRKQLARAAPKQAQNEATVGNMEEPEVQYGLTIVKKKEEPQEDMTTSTPAESGEPMDIDENDGLTTEQRLEKKALDALLNGKSTDEEHVIPVQTEEENLYDDLRDAPDAPTLEAYEATPIEGFGAALLRGMGWKDGEGIGRNGTAPKPKEVKRRPALLGIGAKEEAATGVELGEWGIKAKGKGKKATQTYNPVTLRNKHTGELITEEELKVKLQNQDMVPEEKPEKARSKYDEDDEDERRREKRRAKRDDGDRRRDDDYDSERRRDKNRKDDRRRDRESDYHDSDRRRDKRREKDRDDDYDSERRSSKRDGRDSRKDRDRRDRSRSPDDRREKKRDRYRSRSRDSEDRRDKRRERDRRERSRSRDSEDRRKRTRERESGYDDDRVERKRRYVEEKSYRK</sequence>
<dbReference type="SMART" id="SM00443">
    <property type="entry name" value="G_patch"/>
    <property type="match status" value="1"/>
</dbReference>
<evidence type="ECO:0000256" key="3">
    <source>
        <dbReference type="ARBA" id="ARBA00023242"/>
    </source>
</evidence>
<dbReference type="PROSITE" id="PS50174">
    <property type="entry name" value="G_PATCH"/>
    <property type="match status" value="1"/>
</dbReference>
<dbReference type="RefSeq" id="XP_033528610.1">
    <property type="nucleotide sequence ID" value="XM_033667322.1"/>
</dbReference>
<gene>
    <name evidence="7" type="ORF">P153DRAFT_363200</name>
</gene>
<dbReference type="InterPro" id="IPR045166">
    <property type="entry name" value="Spp2-like"/>
</dbReference>
<dbReference type="GO" id="GO:0003676">
    <property type="term" value="F:nucleic acid binding"/>
    <property type="evidence" value="ECO:0007669"/>
    <property type="project" value="InterPro"/>
</dbReference>
<dbReference type="InterPro" id="IPR026822">
    <property type="entry name" value="Spp2/MOS2_G-patch"/>
</dbReference>
<feature type="compositionally biased region" description="Basic and acidic residues" evidence="5">
    <location>
        <begin position="336"/>
        <end position="420"/>
    </location>
</feature>
<comment type="function">
    <text evidence="4">Involved in spliceosome maturation and the first step of pre-mRNA splicing.</text>
</comment>
<feature type="region of interest" description="Disordered" evidence="5">
    <location>
        <begin position="33"/>
        <end position="150"/>
    </location>
</feature>
<keyword evidence="4" id="KW-0508">mRNA splicing</keyword>
<keyword evidence="3 4" id="KW-0539">Nucleus</keyword>
<feature type="compositionally biased region" description="Basic and acidic residues" evidence="5">
    <location>
        <begin position="428"/>
        <end position="438"/>
    </location>
</feature>
<dbReference type="OrthoDB" id="5577072at2759"/>
<dbReference type="Proteomes" id="UP000799771">
    <property type="component" value="Unassembled WGS sequence"/>
</dbReference>
<dbReference type="PANTHER" id="PTHR15818">
    <property type="entry name" value="G PATCH AND KOW-CONTAINING"/>
    <property type="match status" value="1"/>
</dbReference>
<accession>A0A6A6ASM6</accession>
<evidence type="ECO:0000256" key="5">
    <source>
        <dbReference type="SAM" id="MobiDB-lite"/>
    </source>
</evidence>
<organism evidence="7 8">
    <name type="scientific">Dothidotthia symphoricarpi CBS 119687</name>
    <dbReference type="NCBI Taxonomy" id="1392245"/>
    <lineage>
        <taxon>Eukaryota</taxon>
        <taxon>Fungi</taxon>
        <taxon>Dikarya</taxon>
        <taxon>Ascomycota</taxon>
        <taxon>Pezizomycotina</taxon>
        <taxon>Dothideomycetes</taxon>
        <taxon>Pleosporomycetidae</taxon>
        <taxon>Pleosporales</taxon>
        <taxon>Dothidotthiaceae</taxon>
        <taxon>Dothidotthia</taxon>
    </lineage>
</organism>
<dbReference type="GO" id="GO:0005681">
    <property type="term" value="C:spliceosomal complex"/>
    <property type="evidence" value="ECO:0007669"/>
    <property type="project" value="UniProtKB-UniRule"/>
</dbReference>
<evidence type="ECO:0000256" key="1">
    <source>
        <dbReference type="ARBA" id="ARBA00004123"/>
    </source>
</evidence>
<dbReference type="GeneID" id="54407754"/>
<keyword evidence="8" id="KW-1185">Reference proteome</keyword>
<comment type="subcellular location">
    <subcellularLocation>
        <location evidence="1 4">Nucleus</location>
    </subcellularLocation>
</comment>
<feature type="domain" description="G-patch" evidence="6">
    <location>
        <begin position="209"/>
        <end position="276"/>
    </location>
</feature>
<proteinExistence type="inferred from homology"/>
<comment type="similarity">
    <text evidence="2 4">Belongs to the SPP2 family.</text>
</comment>
<feature type="compositionally biased region" description="Basic and acidic residues" evidence="5">
    <location>
        <begin position="445"/>
        <end position="488"/>
    </location>
</feature>
<evidence type="ECO:0000313" key="7">
    <source>
        <dbReference type="EMBL" id="KAF2134223.1"/>
    </source>
</evidence>
<feature type="compositionally biased region" description="Basic and acidic residues" evidence="5">
    <location>
        <begin position="309"/>
        <end position="320"/>
    </location>
</feature>
<reference evidence="7" key="1">
    <citation type="journal article" date="2020" name="Stud. Mycol.">
        <title>101 Dothideomycetes genomes: a test case for predicting lifestyles and emergence of pathogens.</title>
        <authorList>
            <person name="Haridas S."/>
            <person name="Albert R."/>
            <person name="Binder M."/>
            <person name="Bloem J."/>
            <person name="Labutti K."/>
            <person name="Salamov A."/>
            <person name="Andreopoulos B."/>
            <person name="Baker S."/>
            <person name="Barry K."/>
            <person name="Bills G."/>
            <person name="Bluhm B."/>
            <person name="Cannon C."/>
            <person name="Castanera R."/>
            <person name="Culley D."/>
            <person name="Daum C."/>
            <person name="Ezra D."/>
            <person name="Gonzalez J."/>
            <person name="Henrissat B."/>
            <person name="Kuo A."/>
            <person name="Liang C."/>
            <person name="Lipzen A."/>
            <person name="Lutzoni F."/>
            <person name="Magnuson J."/>
            <person name="Mondo S."/>
            <person name="Nolan M."/>
            <person name="Ohm R."/>
            <person name="Pangilinan J."/>
            <person name="Park H.-J."/>
            <person name="Ramirez L."/>
            <person name="Alfaro M."/>
            <person name="Sun H."/>
            <person name="Tritt A."/>
            <person name="Yoshinaga Y."/>
            <person name="Zwiers L.-H."/>
            <person name="Turgeon B."/>
            <person name="Goodwin S."/>
            <person name="Spatafora J."/>
            <person name="Crous P."/>
            <person name="Grigoriev I."/>
        </authorList>
    </citation>
    <scope>NUCLEOTIDE SEQUENCE</scope>
    <source>
        <strain evidence="7">CBS 119687</strain>
    </source>
</reference>
<dbReference type="AlphaFoldDB" id="A0A6A6ASM6"/>
<feature type="region of interest" description="Disordered" evidence="5">
    <location>
        <begin position="174"/>
        <end position="195"/>
    </location>
</feature>
<keyword evidence="4" id="KW-0507">mRNA processing</keyword>
<evidence type="ECO:0000259" key="6">
    <source>
        <dbReference type="PROSITE" id="PS50174"/>
    </source>
</evidence>
<dbReference type="GO" id="GO:0000398">
    <property type="term" value="P:mRNA splicing, via spliceosome"/>
    <property type="evidence" value="ECO:0007669"/>
    <property type="project" value="UniProtKB-UniRule"/>
</dbReference>
<dbReference type="PANTHER" id="PTHR15818:SF2">
    <property type="entry name" value="G-PATCH DOMAIN AND KOW MOTIFS-CONTAINING PROTEIN"/>
    <property type="match status" value="1"/>
</dbReference>
<name>A0A6A6ASM6_9PLEO</name>